<evidence type="ECO:0000313" key="2">
    <source>
        <dbReference type="EMBL" id="SDG72800.1"/>
    </source>
</evidence>
<gene>
    <name evidence="2" type="ORF">SAMN05421827_11043</name>
</gene>
<protein>
    <submittedName>
        <fullName evidence="2">Uncharacterized protein</fullName>
    </submittedName>
</protein>
<keyword evidence="1" id="KW-0812">Transmembrane</keyword>
<evidence type="ECO:0000256" key="1">
    <source>
        <dbReference type="SAM" id="Phobius"/>
    </source>
</evidence>
<feature type="transmembrane region" description="Helical" evidence="1">
    <location>
        <begin position="20"/>
        <end position="39"/>
    </location>
</feature>
<organism evidence="2 3">
    <name type="scientific">Pedobacter terrae</name>
    <dbReference type="NCBI Taxonomy" id="405671"/>
    <lineage>
        <taxon>Bacteria</taxon>
        <taxon>Pseudomonadati</taxon>
        <taxon>Bacteroidota</taxon>
        <taxon>Sphingobacteriia</taxon>
        <taxon>Sphingobacteriales</taxon>
        <taxon>Sphingobacteriaceae</taxon>
        <taxon>Pedobacter</taxon>
    </lineage>
</organism>
<sequence>MAKEGVGTDPFIFPADAYDLFEIFNMLVCGIGIVFLHRMQVEVKTINKLVKNSFAVSFIQDVYLLN</sequence>
<dbReference type="EMBL" id="FNCH01000010">
    <property type="protein sequence ID" value="SDG72800.1"/>
    <property type="molecule type" value="Genomic_DNA"/>
</dbReference>
<keyword evidence="1" id="KW-0472">Membrane</keyword>
<keyword evidence="3" id="KW-1185">Reference proteome</keyword>
<keyword evidence="1" id="KW-1133">Transmembrane helix</keyword>
<proteinExistence type="predicted"/>
<dbReference type="AlphaFoldDB" id="A0A1G7WNL7"/>
<evidence type="ECO:0000313" key="3">
    <source>
        <dbReference type="Proteomes" id="UP000199643"/>
    </source>
</evidence>
<name>A0A1G7WNL7_9SPHI</name>
<reference evidence="3" key="1">
    <citation type="submission" date="2016-10" db="EMBL/GenBank/DDBJ databases">
        <authorList>
            <person name="Varghese N."/>
            <person name="Submissions S."/>
        </authorList>
    </citation>
    <scope>NUCLEOTIDE SEQUENCE [LARGE SCALE GENOMIC DNA]</scope>
    <source>
        <strain evidence="3">DSM 17933</strain>
    </source>
</reference>
<accession>A0A1G7WNL7</accession>
<dbReference type="Proteomes" id="UP000199643">
    <property type="component" value="Unassembled WGS sequence"/>
</dbReference>